<name>A0A8C9GG61_9PRIM</name>
<keyword evidence="10" id="KW-0479">Metal-binding</keyword>
<organism evidence="18 19">
    <name type="scientific">Piliocolobus tephrosceles</name>
    <name type="common">Ugandan red Colobus</name>
    <dbReference type="NCBI Taxonomy" id="591936"/>
    <lineage>
        <taxon>Eukaryota</taxon>
        <taxon>Metazoa</taxon>
        <taxon>Chordata</taxon>
        <taxon>Craniata</taxon>
        <taxon>Vertebrata</taxon>
        <taxon>Euteleostomi</taxon>
        <taxon>Mammalia</taxon>
        <taxon>Eutheria</taxon>
        <taxon>Euarchontoglires</taxon>
        <taxon>Primates</taxon>
        <taxon>Haplorrhini</taxon>
        <taxon>Catarrhini</taxon>
        <taxon>Cercopithecidae</taxon>
        <taxon>Colobinae</taxon>
        <taxon>Piliocolobus</taxon>
    </lineage>
</organism>
<accession>A0A8C9GG61</accession>
<dbReference type="UniPathway" id="UPA00378"/>
<evidence type="ECO:0000256" key="3">
    <source>
        <dbReference type="ARBA" id="ARBA00004127"/>
    </source>
</evidence>
<comment type="cofactor">
    <cofactor evidence="2">
        <name>Mg(2+)</name>
        <dbReference type="ChEBI" id="CHEBI:18420"/>
    </cofactor>
</comment>
<evidence type="ECO:0000256" key="6">
    <source>
        <dbReference type="ARBA" id="ARBA00012605"/>
    </source>
</evidence>
<evidence type="ECO:0000256" key="13">
    <source>
        <dbReference type="ARBA" id="ARBA00023136"/>
    </source>
</evidence>
<dbReference type="GO" id="GO:0046872">
    <property type="term" value="F:metal ion binding"/>
    <property type="evidence" value="ECO:0007669"/>
    <property type="project" value="UniProtKB-KW"/>
</dbReference>
<dbReference type="GO" id="GO:0016020">
    <property type="term" value="C:membrane"/>
    <property type="evidence" value="ECO:0007669"/>
    <property type="project" value="InterPro"/>
</dbReference>
<comment type="cofactor">
    <cofactor evidence="1">
        <name>Mn(2+)</name>
        <dbReference type="ChEBI" id="CHEBI:29035"/>
    </cofactor>
</comment>
<evidence type="ECO:0000259" key="17">
    <source>
        <dbReference type="Pfam" id="PF02516"/>
    </source>
</evidence>
<evidence type="ECO:0000256" key="9">
    <source>
        <dbReference type="ARBA" id="ARBA00022692"/>
    </source>
</evidence>
<dbReference type="PANTHER" id="PTHR13872">
    <property type="entry name" value="DOLICHYL-DIPHOSPHOOLIGOSACCHARIDE--PROTEIN GLYCOSYLTRANSFERASE SUBUNIT"/>
    <property type="match status" value="1"/>
</dbReference>
<keyword evidence="11" id="KW-0460">Magnesium</keyword>
<dbReference type="InterPro" id="IPR003674">
    <property type="entry name" value="Oligo_trans_STT3"/>
</dbReference>
<evidence type="ECO:0000256" key="4">
    <source>
        <dbReference type="ARBA" id="ARBA00004922"/>
    </source>
</evidence>
<keyword evidence="14" id="KW-0464">Manganese</keyword>
<feature type="transmembrane region" description="Helical" evidence="16">
    <location>
        <begin position="243"/>
        <end position="264"/>
    </location>
</feature>
<dbReference type="GO" id="GO:0012505">
    <property type="term" value="C:endomembrane system"/>
    <property type="evidence" value="ECO:0007669"/>
    <property type="project" value="UniProtKB-SubCell"/>
</dbReference>
<dbReference type="PANTHER" id="PTHR13872:SF1">
    <property type="entry name" value="DOLICHYL-DIPHOSPHOOLIGOSACCHARIDE--PROTEIN GLYCOSYLTRANSFERASE SUBUNIT STT3B"/>
    <property type="match status" value="1"/>
</dbReference>
<feature type="transmembrane region" description="Helical" evidence="16">
    <location>
        <begin position="172"/>
        <end position="193"/>
    </location>
</feature>
<evidence type="ECO:0000256" key="11">
    <source>
        <dbReference type="ARBA" id="ARBA00022842"/>
    </source>
</evidence>
<protein>
    <recommendedName>
        <fullName evidence="6">dolichyl-diphosphooligosaccharide--protein glycotransferase</fullName>
        <ecNumber evidence="6">2.4.99.18</ecNumber>
    </recommendedName>
</protein>
<comment type="similarity">
    <text evidence="5">Belongs to the STT3 family.</text>
</comment>
<dbReference type="InterPro" id="IPR048307">
    <property type="entry name" value="STT3_N"/>
</dbReference>
<evidence type="ECO:0000256" key="5">
    <source>
        <dbReference type="ARBA" id="ARBA00010810"/>
    </source>
</evidence>
<dbReference type="EC" id="2.4.99.18" evidence="6"/>
<evidence type="ECO:0000313" key="18">
    <source>
        <dbReference type="Ensembl" id="ENSPTEP00000002953.1"/>
    </source>
</evidence>
<keyword evidence="19" id="KW-1185">Reference proteome</keyword>
<keyword evidence="9 16" id="KW-0812">Transmembrane</keyword>
<keyword evidence="12 16" id="KW-1133">Transmembrane helix</keyword>
<proteinExistence type="inferred from homology"/>
<keyword evidence="8" id="KW-0808">Transferase</keyword>
<evidence type="ECO:0000256" key="1">
    <source>
        <dbReference type="ARBA" id="ARBA00001936"/>
    </source>
</evidence>
<keyword evidence="7" id="KW-0328">Glycosyltransferase</keyword>
<comment type="subcellular location">
    <subcellularLocation>
        <location evidence="3">Endomembrane system</location>
        <topology evidence="3">Multi-pass membrane protein</topology>
    </subcellularLocation>
</comment>
<dbReference type="Ensembl" id="ENSPTET00000004628.1">
    <property type="protein sequence ID" value="ENSPTEP00000002953.1"/>
    <property type="gene ID" value="ENSPTEG00000003498.1"/>
</dbReference>
<comment type="catalytic activity">
    <reaction evidence="15">
        <text>a di-trans,poly-cis-dolichyl diphosphooligosaccharide + L-asparaginyl-[protein] = N(4)-(oligosaccharide-(1-&gt;4)-N-acetyl-beta-D-glucosaminyl-(1-&gt;4)-N-acetyl-beta-D-glucosaminyl)-L-asparaginyl-[protein] + a di-trans,poly-cis-dolichyl diphosphate + H(+)</text>
        <dbReference type="Rhea" id="RHEA:22980"/>
        <dbReference type="Rhea" id="RHEA-COMP:12804"/>
        <dbReference type="Rhea" id="RHEA-COMP:12805"/>
        <dbReference type="Rhea" id="RHEA-COMP:19506"/>
        <dbReference type="Rhea" id="RHEA-COMP:19509"/>
        <dbReference type="ChEBI" id="CHEBI:15378"/>
        <dbReference type="ChEBI" id="CHEBI:50347"/>
        <dbReference type="ChEBI" id="CHEBI:57497"/>
        <dbReference type="ChEBI" id="CHEBI:57570"/>
        <dbReference type="ChEBI" id="CHEBI:132529"/>
        <dbReference type="EC" id="2.4.99.18"/>
    </reaction>
</comment>
<dbReference type="Proteomes" id="UP000694416">
    <property type="component" value="Unplaced"/>
</dbReference>
<feature type="transmembrane region" description="Helical" evidence="16">
    <location>
        <begin position="141"/>
        <end position="160"/>
    </location>
</feature>
<evidence type="ECO:0000256" key="8">
    <source>
        <dbReference type="ARBA" id="ARBA00022679"/>
    </source>
</evidence>
<feature type="domain" description="Oligosaccharyl transferase STT3 N-terminal" evidence="17">
    <location>
        <begin position="16"/>
        <end position="362"/>
    </location>
</feature>
<comment type="pathway">
    <text evidence="4">Protein modification; protein glycosylation.</text>
</comment>
<keyword evidence="13 16" id="KW-0472">Membrane</keyword>
<feature type="transmembrane region" description="Helical" evidence="16">
    <location>
        <begin position="205"/>
        <end position="231"/>
    </location>
</feature>
<evidence type="ECO:0000256" key="14">
    <source>
        <dbReference type="ARBA" id="ARBA00023211"/>
    </source>
</evidence>
<evidence type="ECO:0000256" key="12">
    <source>
        <dbReference type="ARBA" id="ARBA00022989"/>
    </source>
</evidence>
<evidence type="ECO:0000256" key="16">
    <source>
        <dbReference type="SAM" id="Phobius"/>
    </source>
</evidence>
<dbReference type="GO" id="GO:0004579">
    <property type="term" value="F:dolichyl-diphosphooligosaccharide-protein glycotransferase activity"/>
    <property type="evidence" value="ECO:0007669"/>
    <property type="project" value="UniProtKB-EC"/>
</dbReference>
<evidence type="ECO:0000256" key="10">
    <source>
        <dbReference type="ARBA" id="ARBA00022723"/>
    </source>
</evidence>
<evidence type="ECO:0000256" key="7">
    <source>
        <dbReference type="ARBA" id="ARBA00022676"/>
    </source>
</evidence>
<feature type="transmembrane region" description="Helical" evidence="16">
    <location>
        <begin position="12"/>
        <end position="30"/>
    </location>
</feature>
<reference evidence="18" key="1">
    <citation type="submission" date="2025-08" db="UniProtKB">
        <authorList>
            <consortium name="Ensembl"/>
        </authorList>
    </citation>
    <scope>IDENTIFICATION</scope>
</reference>
<evidence type="ECO:0000313" key="19">
    <source>
        <dbReference type="Proteomes" id="UP000694416"/>
    </source>
</evidence>
<reference evidence="18" key="2">
    <citation type="submission" date="2025-09" db="UniProtKB">
        <authorList>
            <consortium name="Ensembl"/>
        </authorList>
    </citation>
    <scope>IDENTIFICATION</scope>
</reference>
<feature type="transmembrane region" description="Helical" evidence="16">
    <location>
        <begin position="270"/>
        <end position="290"/>
    </location>
</feature>
<dbReference type="Pfam" id="PF02516">
    <property type="entry name" value="STT3"/>
    <property type="match status" value="1"/>
</dbReference>
<evidence type="ECO:0000256" key="2">
    <source>
        <dbReference type="ARBA" id="ARBA00001946"/>
    </source>
</evidence>
<feature type="transmembrane region" description="Helical" evidence="16">
    <location>
        <begin position="81"/>
        <end position="97"/>
    </location>
</feature>
<feature type="transmembrane region" description="Helical" evidence="16">
    <location>
        <begin position="109"/>
        <end position="129"/>
    </location>
</feature>
<dbReference type="AlphaFoldDB" id="A0A8C9GG61"/>
<evidence type="ECO:0000256" key="15">
    <source>
        <dbReference type="ARBA" id="ARBA00048829"/>
    </source>
</evidence>
<feature type="transmembrane region" description="Helical" evidence="16">
    <location>
        <begin position="302"/>
        <end position="320"/>
    </location>
</feature>
<sequence>MMKDTNKIKHKMEISILLLIGILSFINRLFSVLKTEPIIHEYDPYFNYKLTNILCKKGFYHFWNYFDDRSWFPYGRETGQTLYPGLMLTSCFIYKLYHMFGLLIDIKIICIYIGPFFSFFTCILTYLLTKRINNTTVTGSLSSSSALLASLFISTSPSLISRTVAGSYDNESISIFLLLLCIYTWINCLQKGTLLSSMICSVSTFYMALSWGAYIFVINWISLFILIIIILKKYTIRHLLIYNVYYILTTILCLNIPTISRSVFSSVEHLMTHAIFILSNFLLFLHFLIYYIKLNENFVKNLFIIICFIIFILIFKFVIFDNKVSWNHRSNILLDPTHAAKHNPIVASISEHQPTTWFSFFF</sequence>